<dbReference type="Proteomes" id="UP000499080">
    <property type="component" value="Unassembled WGS sequence"/>
</dbReference>
<proteinExistence type="predicted"/>
<gene>
    <name evidence="1" type="ORF">AVEN_42352_1</name>
</gene>
<dbReference type="EMBL" id="BGPR01003703">
    <property type="protein sequence ID" value="GBM91387.1"/>
    <property type="molecule type" value="Genomic_DNA"/>
</dbReference>
<accession>A0A4Y2JN86</accession>
<dbReference type="AlphaFoldDB" id="A0A4Y2JN86"/>
<protein>
    <submittedName>
        <fullName evidence="1">Uncharacterized protein</fullName>
    </submittedName>
</protein>
<evidence type="ECO:0000313" key="1">
    <source>
        <dbReference type="EMBL" id="GBM91387.1"/>
    </source>
</evidence>
<keyword evidence="2" id="KW-1185">Reference proteome</keyword>
<name>A0A4Y2JN86_ARAVE</name>
<comment type="caution">
    <text evidence="1">The sequence shown here is derived from an EMBL/GenBank/DDBJ whole genome shotgun (WGS) entry which is preliminary data.</text>
</comment>
<organism evidence="1 2">
    <name type="scientific">Araneus ventricosus</name>
    <name type="common">Orbweaver spider</name>
    <name type="synonym">Epeira ventricosa</name>
    <dbReference type="NCBI Taxonomy" id="182803"/>
    <lineage>
        <taxon>Eukaryota</taxon>
        <taxon>Metazoa</taxon>
        <taxon>Ecdysozoa</taxon>
        <taxon>Arthropoda</taxon>
        <taxon>Chelicerata</taxon>
        <taxon>Arachnida</taxon>
        <taxon>Araneae</taxon>
        <taxon>Araneomorphae</taxon>
        <taxon>Entelegynae</taxon>
        <taxon>Araneoidea</taxon>
        <taxon>Araneidae</taxon>
        <taxon>Araneus</taxon>
    </lineage>
</organism>
<sequence length="131" mass="14692">MMKTTPELSPSLDFRTTPVGGRLTHYVLFNAQQDTPHPRRIFSGIGFRTWNSPSLKPKPLGYCGKQRAHIRCEAYTLTSRTCRAVRSEPNPVGFSANTKEFSAHVGTSLNIVRLFPRTFSVPAWSNLQVKA</sequence>
<reference evidence="1 2" key="1">
    <citation type="journal article" date="2019" name="Sci. Rep.">
        <title>Orb-weaving spider Araneus ventricosus genome elucidates the spidroin gene catalogue.</title>
        <authorList>
            <person name="Kono N."/>
            <person name="Nakamura H."/>
            <person name="Ohtoshi R."/>
            <person name="Moran D.A.P."/>
            <person name="Shinohara A."/>
            <person name="Yoshida Y."/>
            <person name="Fujiwara M."/>
            <person name="Mori M."/>
            <person name="Tomita M."/>
            <person name="Arakawa K."/>
        </authorList>
    </citation>
    <scope>NUCLEOTIDE SEQUENCE [LARGE SCALE GENOMIC DNA]</scope>
</reference>
<evidence type="ECO:0000313" key="2">
    <source>
        <dbReference type="Proteomes" id="UP000499080"/>
    </source>
</evidence>